<proteinExistence type="predicted"/>
<gene>
    <name evidence="1" type="ORF">AB3X52_08800</name>
</gene>
<organism evidence="1 2">
    <name type="scientific">Nocardioides eburneus</name>
    <dbReference type="NCBI Taxonomy" id="3231482"/>
    <lineage>
        <taxon>Bacteria</taxon>
        <taxon>Bacillati</taxon>
        <taxon>Actinomycetota</taxon>
        <taxon>Actinomycetes</taxon>
        <taxon>Propionibacteriales</taxon>
        <taxon>Nocardioidaceae</taxon>
        <taxon>Nocardioides</taxon>
    </lineage>
</organism>
<dbReference type="Proteomes" id="UP001556631">
    <property type="component" value="Unassembled WGS sequence"/>
</dbReference>
<dbReference type="EMBL" id="JBFPJR010000012">
    <property type="protein sequence ID" value="MEX0427716.1"/>
    <property type="molecule type" value="Genomic_DNA"/>
</dbReference>
<name>A0ABV3SXQ3_9ACTN</name>
<sequence>MDPDPRDTPEHKQLLEDFLSAQMAWDEVRPDRNGDREHVPAEMNGSQVAVWDAYQASRDRLNRYRTAHDLESL</sequence>
<protein>
    <submittedName>
        <fullName evidence="1">Uncharacterized protein</fullName>
    </submittedName>
</protein>
<reference evidence="1 2" key="1">
    <citation type="submission" date="2024-07" db="EMBL/GenBank/DDBJ databases">
        <authorList>
            <person name="Lee S."/>
            <person name="Kang M."/>
        </authorList>
    </citation>
    <scope>NUCLEOTIDE SEQUENCE [LARGE SCALE GENOMIC DNA]</scope>
    <source>
        <strain evidence="1 2">DS6</strain>
    </source>
</reference>
<keyword evidence="2" id="KW-1185">Reference proteome</keyword>
<comment type="caution">
    <text evidence="1">The sequence shown here is derived from an EMBL/GenBank/DDBJ whole genome shotgun (WGS) entry which is preliminary data.</text>
</comment>
<evidence type="ECO:0000313" key="1">
    <source>
        <dbReference type="EMBL" id="MEX0427716.1"/>
    </source>
</evidence>
<evidence type="ECO:0000313" key="2">
    <source>
        <dbReference type="Proteomes" id="UP001556631"/>
    </source>
</evidence>
<accession>A0ABV3SXQ3</accession>
<dbReference type="RefSeq" id="WP_367993365.1">
    <property type="nucleotide sequence ID" value="NZ_JBFPJR010000012.1"/>
</dbReference>